<keyword evidence="3" id="KW-0732">Signal</keyword>
<dbReference type="Pfam" id="PF14478">
    <property type="entry name" value="DUF4430"/>
    <property type="match status" value="1"/>
</dbReference>
<dbReference type="InterPro" id="IPR008930">
    <property type="entry name" value="Terpenoid_cyclase/PrenylTrfase"/>
</dbReference>
<keyword evidence="6" id="KW-1185">Reference proteome</keyword>
<feature type="signal peptide" evidence="3">
    <location>
        <begin position="1"/>
        <end position="26"/>
    </location>
</feature>
<feature type="domain" description="SLH" evidence="4">
    <location>
        <begin position="1609"/>
        <end position="1672"/>
    </location>
</feature>
<dbReference type="EMBL" id="JAELUP010000012">
    <property type="protein sequence ID" value="MBJ6360606.1"/>
    <property type="molecule type" value="Genomic_DNA"/>
</dbReference>
<dbReference type="PANTHER" id="PTHR43308:SF5">
    <property type="entry name" value="S-LAYER PROTEIN _ PEPTIDOGLYCAN ENDO-BETA-N-ACETYLGLUCOSAMINIDASE"/>
    <property type="match status" value="1"/>
</dbReference>
<dbReference type="InterPro" id="IPR001330">
    <property type="entry name" value="Prenyltrans"/>
</dbReference>
<feature type="compositionally biased region" description="Low complexity" evidence="2">
    <location>
        <begin position="1050"/>
        <end position="1060"/>
    </location>
</feature>
<dbReference type="Proteomes" id="UP000640274">
    <property type="component" value="Unassembled WGS sequence"/>
</dbReference>
<feature type="region of interest" description="Disordered" evidence="2">
    <location>
        <begin position="1050"/>
        <end position="1079"/>
    </location>
</feature>
<evidence type="ECO:0000256" key="1">
    <source>
        <dbReference type="ARBA" id="ARBA00022737"/>
    </source>
</evidence>
<dbReference type="SUPFAM" id="SSF48239">
    <property type="entry name" value="Terpenoid cyclases/Protein prenyltransferases"/>
    <property type="match status" value="2"/>
</dbReference>
<dbReference type="InterPro" id="IPR051465">
    <property type="entry name" value="Cell_Envelope_Struct_Comp"/>
</dbReference>
<evidence type="ECO:0000259" key="4">
    <source>
        <dbReference type="PROSITE" id="PS51272"/>
    </source>
</evidence>
<reference evidence="5" key="1">
    <citation type="submission" date="2020-12" db="EMBL/GenBank/DDBJ databases">
        <authorList>
            <person name="Huq M.A."/>
        </authorList>
    </citation>
    <scope>NUCLEOTIDE SEQUENCE</scope>
    <source>
        <strain evidence="5">MAHUQ-46</strain>
    </source>
</reference>
<organism evidence="5 6">
    <name type="scientific">Paenibacillus roseus</name>
    <dbReference type="NCBI Taxonomy" id="2798579"/>
    <lineage>
        <taxon>Bacteria</taxon>
        <taxon>Bacillati</taxon>
        <taxon>Bacillota</taxon>
        <taxon>Bacilli</taxon>
        <taxon>Bacillales</taxon>
        <taxon>Paenibacillaceae</taxon>
        <taxon>Paenibacillus</taxon>
    </lineage>
</organism>
<protein>
    <submittedName>
        <fullName evidence="5">S-layer homology domain-containing protein</fullName>
    </submittedName>
</protein>
<name>A0A934J4D8_9BACL</name>
<dbReference type="Gene3D" id="2.170.130.30">
    <property type="match status" value="2"/>
</dbReference>
<evidence type="ECO:0000256" key="2">
    <source>
        <dbReference type="SAM" id="MobiDB-lite"/>
    </source>
</evidence>
<dbReference type="PANTHER" id="PTHR43308">
    <property type="entry name" value="OUTER MEMBRANE PROTEIN ALPHA-RELATED"/>
    <property type="match status" value="1"/>
</dbReference>
<feature type="domain" description="SLH" evidence="4">
    <location>
        <begin position="1546"/>
        <end position="1608"/>
    </location>
</feature>
<gene>
    <name evidence="5" type="ORF">JFN88_04635</name>
</gene>
<evidence type="ECO:0000313" key="6">
    <source>
        <dbReference type="Proteomes" id="UP000640274"/>
    </source>
</evidence>
<evidence type="ECO:0000256" key="3">
    <source>
        <dbReference type="SAM" id="SignalP"/>
    </source>
</evidence>
<dbReference type="Gene3D" id="1.50.10.20">
    <property type="match status" value="2"/>
</dbReference>
<dbReference type="Pfam" id="PF00432">
    <property type="entry name" value="Prenyltrans"/>
    <property type="match status" value="1"/>
</dbReference>
<feature type="chain" id="PRO_5039226150" evidence="3">
    <location>
        <begin position="27"/>
        <end position="1726"/>
    </location>
</feature>
<dbReference type="Pfam" id="PF00395">
    <property type="entry name" value="SLH"/>
    <property type="match status" value="3"/>
</dbReference>
<dbReference type="RefSeq" id="WP_199018158.1">
    <property type="nucleotide sequence ID" value="NZ_JAELUP010000012.1"/>
</dbReference>
<keyword evidence="1" id="KW-0677">Repeat</keyword>
<dbReference type="CDD" id="cd00688">
    <property type="entry name" value="ISOPREN_C2_like"/>
    <property type="match status" value="1"/>
</dbReference>
<dbReference type="PROSITE" id="PS51272">
    <property type="entry name" value="SLH"/>
    <property type="match status" value="2"/>
</dbReference>
<sequence length="1726" mass="183919">MKLRLKWRASAALMMAWLYIFSTLTAPVAEMDRAFAAGGDAVNPDVAGAIGKVSSYLLAQSKIYDWQAIGLTRAGKQVPASYKTALRQDIAELYKPNAPKAPVTDYARLALAASAVIGNATDASGYNLIESIYNSDIRELNAAVFALIAYDSKSYTVPEDAKASRANLLKLITDKQLADGSFGLGIDMTAMALTGIATYKDQPEIKTAADKIVAWLKSSGRGVDAESIAQTIIGLTSYGVDPTSADFTSNGVNLVQQLLEYQNSDGSFSHLIGQAANGLATEQALQALVAYDLFTKNEGPLYRFPDQGTPVAPNVSLTVEGPQGPVTSGEAKGFNALAALKSLLQEKSIAYTVKQSSGGSYEISIDKISEGLMGGDDGWMFAVQRESQLLFPDGSMADFVPESNDRIIVYYGDYSATRIVSSVTTDPVEPQDEQPFTLTVLATGRVWDAAANQAIIEEKPAAGVKIQIGDISLTTGTDGKAKLEEGLPAGSYDITITGYRESAVPSIVRSTSKLKVAGQVMTTSHYRIEGIAGEIISGEATGKNVYQAVENLLNANRIYFEYEQYSFGKLITSINNESSNSNIGYWNFAVHRDGHWIYPDVGMEGFQPLVDDKIVVYLSGTETQLVNSATVLPAVPKSGQPFKVLVQSITWIWDNDKNANVPVTGLAAGAEVQIGNYRAVTDAEGIAQFAGIEAAGSYELTVTGYNGDKAPLFVRHVSTMKVTGLPKTTNTYRVEGPKGAILAPKITTAYSALEGLLAALQAENIRPHVKHSIYGSYIDSISGIDAGSYGVFSGWNYAIRRGGEWIYPPVGIGEFSLHNQDEVVVYFGDFTTQLPGSIIVSPAQPQGGATFNVAVTKLQWDWNASEFISSKASGVLVEAGGKSATTNGNGIATFAGGLPSGSYTMTISQYTDQSPGIVRMEKSLTVVSYSPGGGGEVTETVSLSVTGHSKKGTIIGTTSTRLEQDDTAYSVLKRILDEHGISHAKRGSGDSLYVSGIDGLSEGFSSKYPRSGWKYAVNGSYPNISAAAYKLRANDSVAWCYTLNGEDCDSTTSVDDTPSSSGGGNQGSGSGGNSEPKTVNEGFALLSLPANNELPLDRVGQTTVVLNAKERMSASVAEQLRKTLESNQVKMEKEFTSGSEATLSDSKDEVKLTVPAGAVAEKLTIKVEELQAEGTELVSGIYRFTPAGTKFRSPVTIQVKVPVLTNQPDQLVLAWLNEATGQWIPVPAVIDAKTGTLTGKTDHFTKYAVIDRSKVPGGIAGKVDVSKEIDAAVKQVLGKEQLSDWEVLALARAGKSVPAGYLQDVVKQVQDEAGTFTKVTDAERIALAVKAAGGDPTRLGGYNLIASIYNHDRMTNQGANGPAFALIALDSGRYEVPATAKWNRDKLIDWLLGVQNADGGFPLAGGSDSDVDITAMVLASFAPYQDRVNVKAATDKALRWLSAAQHNNGEFAAFGDENSESASQVIIALAALGINPKDARFTKSGRDVLSNLLAYRNADGGFAHVKGEKSNGMATEQALLALVAYKRYAEGAAPLYALIPAAEEPTARFVDDAAISDWAAASVYEALEKGIMNGVSAKELRFAPRQAMTRAEFAALLIKLTGQTADNNAKQVFSDVLPGSWYYGSVMKARELGYLQGVTPREFKPDQAVSRQEMAIMIARAFDLQAGAQPVVFKDSAELYKNAAVQVQAVYEQGIMTGYNGRFEPRAAVTREMAAVVAVKLSRLAS</sequence>
<dbReference type="InterPro" id="IPR027954">
    <property type="entry name" value="Transcobalamin-like_C"/>
</dbReference>
<dbReference type="InterPro" id="IPR001119">
    <property type="entry name" value="SLH_dom"/>
</dbReference>
<evidence type="ECO:0000313" key="5">
    <source>
        <dbReference type="EMBL" id="MBJ6360606.1"/>
    </source>
</evidence>
<comment type="caution">
    <text evidence="5">The sequence shown here is derived from an EMBL/GenBank/DDBJ whole genome shotgun (WGS) entry which is preliminary data.</text>
</comment>
<accession>A0A934J4D8</accession>
<proteinExistence type="predicted"/>
<dbReference type="Gene3D" id="2.60.220.30">
    <property type="match status" value="1"/>
</dbReference>
<feature type="compositionally biased region" description="Gly residues" evidence="2">
    <location>
        <begin position="1061"/>
        <end position="1072"/>
    </location>
</feature>
<dbReference type="GO" id="GO:0003824">
    <property type="term" value="F:catalytic activity"/>
    <property type="evidence" value="ECO:0007669"/>
    <property type="project" value="InterPro"/>
</dbReference>